<dbReference type="InterPro" id="IPR013517">
    <property type="entry name" value="FG-GAP"/>
</dbReference>
<keyword evidence="1 4" id="KW-0732">Signal</keyword>
<dbReference type="PANTHER" id="PTHR36220:SF1">
    <property type="entry name" value="GAMMA TUBULIN COMPLEX COMPONENT C-TERMINAL DOMAIN-CONTAINING PROTEIN"/>
    <property type="match status" value="1"/>
</dbReference>
<protein>
    <submittedName>
        <fullName evidence="5">Integrin</fullName>
    </submittedName>
</protein>
<dbReference type="PROSITE" id="PS51257">
    <property type="entry name" value="PROKAR_LIPOPROTEIN"/>
    <property type="match status" value="1"/>
</dbReference>
<evidence type="ECO:0000313" key="5">
    <source>
        <dbReference type="EMBL" id="QIM54328.1"/>
    </source>
</evidence>
<dbReference type="GO" id="GO:0007229">
    <property type="term" value="P:integrin-mediated signaling pathway"/>
    <property type="evidence" value="ECO:0007669"/>
    <property type="project" value="UniProtKB-KW"/>
</dbReference>
<evidence type="ECO:0000256" key="4">
    <source>
        <dbReference type="SAM" id="SignalP"/>
    </source>
</evidence>
<dbReference type="PANTHER" id="PTHR36220">
    <property type="entry name" value="UNNAMED PRODUCT"/>
    <property type="match status" value="1"/>
</dbReference>
<dbReference type="RefSeq" id="WP_166230192.1">
    <property type="nucleotide sequence ID" value="NZ_CP049989.1"/>
</dbReference>
<dbReference type="KEGG" id="hcz:G9Q37_20280"/>
<evidence type="ECO:0000256" key="2">
    <source>
        <dbReference type="ARBA" id="ARBA00022737"/>
    </source>
</evidence>
<keyword evidence="2" id="KW-0677">Repeat</keyword>
<reference evidence="5 6" key="1">
    <citation type="submission" date="2020-03" db="EMBL/GenBank/DDBJ databases">
        <title>Hydrogenophaga sp. nov. isolated from cyanobacterial mat.</title>
        <authorList>
            <person name="Thorat V."/>
            <person name="Kirdat K."/>
            <person name="Tiwarekar B."/>
            <person name="Costa E.D."/>
            <person name="Yadav A."/>
        </authorList>
    </citation>
    <scope>NUCLEOTIDE SEQUENCE [LARGE SCALE GENOMIC DNA]</scope>
    <source>
        <strain evidence="5 6">BA0156</strain>
    </source>
</reference>
<sequence>MKSWKHRRARASLATLLVALTLAACGGGGGGGGGATGGATDQATGLQVSALDGQTYRFSWPPASGATELRLMEKAQGQSDYSLLDTLPPGTTVHDVDIFLPTHVNASYILRTCQGSQCTDSNAVTLAASLAQAGSVLQASNMGADDGFGVAVALSADGTTLAVGAMGEDSATTTINGEQRLNDTAPQSGAVYVFTRGASGWTQQAYLKAANAGSDDRFGLSLALSADGHTLAVGAPLEDSGSAADGSSNTAPDSGAVYVFGRDGSQWTQTAYLKAFNAASCPATACGDQFGGQLALSADGQTLAVGAIHEGSDLSGVVNGVPDAGAINQNADNSGAVYVFAHANGSWQPQAYLKAANAGAGQWFGYSLALAADGSTLAVGAPGEDSDLTGVTPGAPGVTNGNATDSGAVYLFARAGTQWRQTAYVKASNTGAHDNFGFRVALSTAGDTLAVSALLEDSLEATMAGQPTAAQTIDADVNVDSGAVYVFAQDGNGHWAPQAYLKASNPDRADAFGRSLALSGDGNTIAVGAATEGSADIGLGGDGADNDRLNSGAAYVFTRGATGWTQQAYMKAPVGSAQQNALYGYAVALAGQGQRLTLAVGAVQEDRRDRDQQIVLNSGAVHLY</sequence>
<dbReference type="Gene3D" id="2.130.10.130">
    <property type="entry name" value="Integrin alpha, N-terminal"/>
    <property type="match status" value="3"/>
</dbReference>
<dbReference type="SMART" id="SM00191">
    <property type="entry name" value="Int_alpha"/>
    <property type="match status" value="6"/>
</dbReference>
<feature type="chain" id="PRO_5026190630" evidence="4">
    <location>
        <begin position="27"/>
        <end position="624"/>
    </location>
</feature>
<dbReference type="InterPro" id="IPR013519">
    <property type="entry name" value="Int_alpha_beta-p"/>
</dbReference>
<keyword evidence="3" id="KW-0325">Glycoprotein</keyword>
<dbReference type="PROSITE" id="PS51470">
    <property type="entry name" value="FG_GAP"/>
    <property type="match status" value="1"/>
</dbReference>
<organism evidence="5 6">
    <name type="scientific">Hydrogenophaga crocea</name>
    <dbReference type="NCBI Taxonomy" id="2716225"/>
    <lineage>
        <taxon>Bacteria</taxon>
        <taxon>Pseudomonadati</taxon>
        <taxon>Pseudomonadota</taxon>
        <taxon>Betaproteobacteria</taxon>
        <taxon>Burkholderiales</taxon>
        <taxon>Comamonadaceae</taxon>
        <taxon>Hydrogenophaga</taxon>
    </lineage>
</organism>
<dbReference type="AlphaFoldDB" id="A0A6G8IMU2"/>
<dbReference type="EMBL" id="CP049989">
    <property type="protein sequence ID" value="QIM54328.1"/>
    <property type="molecule type" value="Genomic_DNA"/>
</dbReference>
<proteinExistence type="predicted"/>
<evidence type="ECO:0000313" key="6">
    <source>
        <dbReference type="Proteomes" id="UP000503162"/>
    </source>
</evidence>
<dbReference type="SUPFAM" id="SSF75011">
    <property type="entry name" value="3-carboxy-cis,cis-mucoante lactonizing enzyme"/>
    <property type="match status" value="1"/>
</dbReference>
<gene>
    <name evidence="5" type="ORF">G9Q37_20280</name>
</gene>
<dbReference type="InterPro" id="IPR028994">
    <property type="entry name" value="Integrin_alpha_N"/>
</dbReference>
<keyword evidence="6" id="KW-1185">Reference proteome</keyword>
<evidence type="ECO:0000256" key="3">
    <source>
        <dbReference type="ARBA" id="ARBA00023180"/>
    </source>
</evidence>
<keyword evidence="5" id="KW-0401">Integrin</keyword>
<name>A0A6G8IMU2_9BURK</name>
<evidence type="ECO:0000256" key="1">
    <source>
        <dbReference type="ARBA" id="ARBA00022729"/>
    </source>
</evidence>
<feature type="signal peptide" evidence="4">
    <location>
        <begin position="1"/>
        <end position="26"/>
    </location>
</feature>
<dbReference type="Proteomes" id="UP000503162">
    <property type="component" value="Chromosome"/>
</dbReference>
<dbReference type="Pfam" id="PF14312">
    <property type="entry name" value="FG-GAP_2"/>
    <property type="match status" value="4"/>
</dbReference>
<accession>A0A6G8IMU2</accession>